<sequence length="147" mass="16742">MIIFLDYCKNSNVFTCPKGFKRGKPAIKQQPPNFVSRKNIRNGERGSYFASKLRKGITPTNTAVYWVTSVVVVPVLGMTCIPNPILLNGLYIPRGESTFAKKKERETTKQVADIHIMRLVLSLIDYLLRLFHVLMALKSVYLARRNP</sequence>
<dbReference type="Proteomes" id="UP001431783">
    <property type="component" value="Unassembled WGS sequence"/>
</dbReference>
<evidence type="ECO:0000313" key="3">
    <source>
        <dbReference type="Proteomes" id="UP001431783"/>
    </source>
</evidence>
<feature type="transmembrane region" description="Helical" evidence="1">
    <location>
        <begin position="63"/>
        <end position="85"/>
    </location>
</feature>
<reference evidence="2 3" key="1">
    <citation type="submission" date="2023-03" db="EMBL/GenBank/DDBJ databases">
        <title>Genome insight into feeding habits of ladybird beetles.</title>
        <authorList>
            <person name="Li H.-S."/>
            <person name="Huang Y.-H."/>
            <person name="Pang H."/>
        </authorList>
    </citation>
    <scope>NUCLEOTIDE SEQUENCE [LARGE SCALE GENOMIC DNA]</scope>
    <source>
        <strain evidence="2">SYSU_2023b</strain>
        <tissue evidence="2">Whole body</tissue>
    </source>
</reference>
<keyword evidence="1" id="KW-1133">Transmembrane helix</keyword>
<evidence type="ECO:0000256" key="1">
    <source>
        <dbReference type="SAM" id="Phobius"/>
    </source>
</evidence>
<comment type="caution">
    <text evidence="2">The sequence shown here is derived from an EMBL/GenBank/DDBJ whole genome shotgun (WGS) entry which is preliminary data.</text>
</comment>
<dbReference type="EMBL" id="JARQZJ010000062">
    <property type="protein sequence ID" value="KAK9879508.1"/>
    <property type="molecule type" value="Genomic_DNA"/>
</dbReference>
<accession>A0AAW1UED6</accession>
<name>A0AAW1UED6_9CUCU</name>
<keyword evidence="1" id="KW-0472">Membrane</keyword>
<dbReference type="AlphaFoldDB" id="A0AAW1UED6"/>
<keyword evidence="3" id="KW-1185">Reference proteome</keyword>
<protein>
    <submittedName>
        <fullName evidence="2">Uncharacterized protein</fullName>
    </submittedName>
</protein>
<evidence type="ECO:0000313" key="2">
    <source>
        <dbReference type="EMBL" id="KAK9879508.1"/>
    </source>
</evidence>
<keyword evidence="1" id="KW-0812">Transmembrane</keyword>
<gene>
    <name evidence="2" type="ORF">WA026_006577</name>
</gene>
<organism evidence="2 3">
    <name type="scientific">Henosepilachna vigintioctopunctata</name>
    <dbReference type="NCBI Taxonomy" id="420089"/>
    <lineage>
        <taxon>Eukaryota</taxon>
        <taxon>Metazoa</taxon>
        <taxon>Ecdysozoa</taxon>
        <taxon>Arthropoda</taxon>
        <taxon>Hexapoda</taxon>
        <taxon>Insecta</taxon>
        <taxon>Pterygota</taxon>
        <taxon>Neoptera</taxon>
        <taxon>Endopterygota</taxon>
        <taxon>Coleoptera</taxon>
        <taxon>Polyphaga</taxon>
        <taxon>Cucujiformia</taxon>
        <taxon>Coccinelloidea</taxon>
        <taxon>Coccinellidae</taxon>
        <taxon>Epilachninae</taxon>
        <taxon>Epilachnini</taxon>
        <taxon>Henosepilachna</taxon>
    </lineage>
</organism>
<proteinExistence type="predicted"/>